<evidence type="ECO:0000313" key="4">
    <source>
        <dbReference type="Proteomes" id="UP000836841"/>
    </source>
</evidence>
<evidence type="ECO:0000256" key="2">
    <source>
        <dbReference type="SAM" id="MobiDB-lite"/>
    </source>
</evidence>
<dbReference type="AlphaFoldDB" id="A0AAU9RKC8"/>
<accession>A0AAU9RKC8</accession>
<dbReference type="InterPro" id="IPR043424">
    <property type="entry name" value="BLT-like"/>
</dbReference>
<organism evidence="3 4">
    <name type="scientific">Thlaspi arvense</name>
    <name type="common">Field penny-cress</name>
    <dbReference type="NCBI Taxonomy" id="13288"/>
    <lineage>
        <taxon>Eukaryota</taxon>
        <taxon>Viridiplantae</taxon>
        <taxon>Streptophyta</taxon>
        <taxon>Embryophyta</taxon>
        <taxon>Tracheophyta</taxon>
        <taxon>Spermatophyta</taxon>
        <taxon>Magnoliopsida</taxon>
        <taxon>eudicotyledons</taxon>
        <taxon>Gunneridae</taxon>
        <taxon>Pentapetalae</taxon>
        <taxon>rosids</taxon>
        <taxon>malvids</taxon>
        <taxon>Brassicales</taxon>
        <taxon>Brassicaceae</taxon>
        <taxon>Thlaspideae</taxon>
        <taxon>Thlaspi</taxon>
    </lineage>
</organism>
<feature type="coiled-coil region" evidence="1">
    <location>
        <begin position="34"/>
        <end position="61"/>
    </location>
</feature>
<feature type="compositionally biased region" description="Basic and acidic residues" evidence="2">
    <location>
        <begin position="148"/>
        <end position="160"/>
    </location>
</feature>
<dbReference type="PANTHER" id="PTHR31071">
    <property type="entry name" value="GB|AAF24581.1"/>
    <property type="match status" value="1"/>
</dbReference>
<name>A0AAU9RKC8_THLAR</name>
<reference evidence="3 4" key="1">
    <citation type="submission" date="2022-03" db="EMBL/GenBank/DDBJ databases">
        <authorList>
            <person name="Nunn A."/>
            <person name="Chopra R."/>
            <person name="Nunn A."/>
            <person name="Contreras Garrido A."/>
        </authorList>
    </citation>
    <scope>NUCLEOTIDE SEQUENCE [LARGE SCALE GENOMIC DNA]</scope>
</reference>
<protein>
    <submittedName>
        <fullName evidence="3">Uncharacterized protein</fullName>
    </submittedName>
</protein>
<evidence type="ECO:0000256" key="1">
    <source>
        <dbReference type="SAM" id="Coils"/>
    </source>
</evidence>
<feature type="region of interest" description="Disordered" evidence="2">
    <location>
        <begin position="90"/>
        <end position="125"/>
    </location>
</feature>
<keyword evidence="1" id="KW-0175">Coiled coil</keyword>
<sequence>MKRESAKFREEVEKEREMLQLADVFREERVQMKLSEAKFEFEEKNAAVDKLKSELEAYLKKTKVGEEKSDASPNFNRIKELEEYLRKTLGASCQKKEREQDEGEVMNGEENDGDDSAESDLHSIELNMDNLSKSFNWSYACGGAIQNDSRRSSVDEKREGSPTQRGFRETAFVWKERRQMVSSGILSLKAKKIQAHE</sequence>
<dbReference type="Proteomes" id="UP000836841">
    <property type="component" value="Unassembled WGS sequence"/>
</dbReference>
<feature type="region of interest" description="Disordered" evidence="2">
    <location>
        <begin position="147"/>
        <end position="167"/>
    </location>
</feature>
<evidence type="ECO:0000313" key="3">
    <source>
        <dbReference type="EMBL" id="CAH2040632.1"/>
    </source>
</evidence>
<keyword evidence="4" id="KW-1185">Reference proteome</keyword>
<gene>
    <name evidence="3" type="ORF">TAV2_LOCUS4167</name>
</gene>
<dbReference type="EMBL" id="CAJVSB020000018">
    <property type="protein sequence ID" value="CAH2040632.1"/>
    <property type="molecule type" value="Genomic_DNA"/>
</dbReference>
<proteinExistence type="predicted"/>
<dbReference type="PANTHER" id="PTHR31071:SF16">
    <property type="entry name" value="MYB-LIKE PROTEIN Z ISOFORM X1"/>
    <property type="match status" value="1"/>
</dbReference>
<feature type="compositionally biased region" description="Acidic residues" evidence="2">
    <location>
        <begin position="100"/>
        <end position="118"/>
    </location>
</feature>
<comment type="caution">
    <text evidence="3">The sequence shown here is derived from an EMBL/GenBank/DDBJ whole genome shotgun (WGS) entry which is preliminary data.</text>
</comment>